<dbReference type="PANTHER" id="PTHR42939">
    <property type="entry name" value="ABC TRANSPORTER ATP-BINDING PROTEIN ALBC-RELATED"/>
    <property type="match status" value="1"/>
</dbReference>
<keyword evidence="3 5" id="KW-0067">ATP-binding</keyword>
<dbReference type="PROSITE" id="PS50893">
    <property type="entry name" value="ABC_TRANSPORTER_2"/>
    <property type="match status" value="1"/>
</dbReference>
<reference evidence="6" key="1">
    <citation type="journal article" date="2019" name="Int. J. Syst. Evol. Microbiol.">
        <title>The Global Catalogue of Microorganisms (GCM) 10K type strain sequencing project: providing services to taxonomists for standard genome sequencing and annotation.</title>
        <authorList>
            <consortium name="The Broad Institute Genomics Platform"/>
            <consortium name="The Broad Institute Genome Sequencing Center for Infectious Disease"/>
            <person name="Wu L."/>
            <person name="Ma J."/>
        </authorList>
    </citation>
    <scope>NUCLEOTIDE SEQUENCE [LARGE SCALE GENOMIC DNA]</scope>
    <source>
        <strain evidence="6">JCM 16578</strain>
    </source>
</reference>
<dbReference type="CDD" id="cd03230">
    <property type="entry name" value="ABC_DR_subfamily_A"/>
    <property type="match status" value="1"/>
</dbReference>
<keyword evidence="6" id="KW-1185">Reference proteome</keyword>
<dbReference type="InterPro" id="IPR003439">
    <property type="entry name" value="ABC_transporter-like_ATP-bd"/>
</dbReference>
<dbReference type="SMART" id="SM00382">
    <property type="entry name" value="AAA"/>
    <property type="match status" value="1"/>
</dbReference>
<keyword evidence="1" id="KW-0813">Transport</keyword>
<dbReference type="Pfam" id="PF00005">
    <property type="entry name" value="ABC_tran"/>
    <property type="match status" value="1"/>
</dbReference>
<evidence type="ECO:0000256" key="3">
    <source>
        <dbReference type="ARBA" id="ARBA00022840"/>
    </source>
</evidence>
<evidence type="ECO:0000259" key="4">
    <source>
        <dbReference type="PROSITE" id="PS50893"/>
    </source>
</evidence>
<dbReference type="Gene3D" id="3.40.50.300">
    <property type="entry name" value="P-loop containing nucleotide triphosphate hydrolases"/>
    <property type="match status" value="1"/>
</dbReference>
<dbReference type="RefSeq" id="WP_345553238.1">
    <property type="nucleotide sequence ID" value="NZ_BAAAZA010000029.1"/>
</dbReference>
<gene>
    <name evidence="5" type="ORF">GCM10022207_70530</name>
</gene>
<feature type="domain" description="ABC transporter" evidence="4">
    <location>
        <begin position="11"/>
        <end position="236"/>
    </location>
</feature>
<evidence type="ECO:0000313" key="5">
    <source>
        <dbReference type="EMBL" id="GAA3892664.1"/>
    </source>
</evidence>
<evidence type="ECO:0000313" key="6">
    <source>
        <dbReference type="Proteomes" id="UP001501563"/>
    </source>
</evidence>
<evidence type="ECO:0000256" key="1">
    <source>
        <dbReference type="ARBA" id="ARBA00022448"/>
    </source>
</evidence>
<dbReference type="SUPFAM" id="SSF52540">
    <property type="entry name" value="P-loop containing nucleoside triphosphate hydrolases"/>
    <property type="match status" value="1"/>
</dbReference>
<dbReference type="GO" id="GO:0005524">
    <property type="term" value="F:ATP binding"/>
    <property type="evidence" value="ECO:0007669"/>
    <property type="project" value="UniProtKB-KW"/>
</dbReference>
<keyword evidence="2" id="KW-0547">Nucleotide-binding</keyword>
<accession>A0ABP7L551</accession>
<dbReference type="InterPro" id="IPR017871">
    <property type="entry name" value="ABC_transporter-like_CS"/>
</dbReference>
<dbReference type="PANTHER" id="PTHR42939:SF1">
    <property type="entry name" value="ABC TRANSPORTER ATP-BINDING PROTEIN ALBC-RELATED"/>
    <property type="match status" value="1"/>
</dbReference>
<name>A0ABP7L551_9ACTN</name>
<dbReference type="InterPro" id="IPR051782">
    <property type="entry name" value="ABC_Transporter_VariousFunc"/>
</dbReference>
<dbReference type="InterPro" id="IPR027417">
    <property type="entry name" value="P-loop_NTPase"/>
</dbReference>
<organism evidence="5 6">
    <name type="scientific">Streptomyces lannensis</name>
    <dbReference type="NCBI Taxonomy" id="766498"/>
    <lineage>
        <taxon>Bacteria</taxon>
        <taxon>Bacillati</taxon>
        <taxon>Actinomycetota</taxon>
        <taxon>Actinomycetes</taxon>
        <taxon>Kitasatosporales</taxon>
        <taxon>Streptomycetaceae</taxon>
        <taxon>Streptomyces</taxon>
    </lineage>
</organism>
<dbReference type="InterPro" id="IPR003593">
    <property type="entry name" value="AAA+_ATPase"/>
</dbReference>
<dbReference type="Proteomes" id="UP001501563">
    <property type="component" value="Unassembled WGS sequence"/>
</dbReference>
<dbReference type="EMBL" id="BAAAZA010000029">
    <property type="protein sequence ID" value="GAA3892664.1"/>
    <property type="molecule type" value="Genomic_DNA"/>
</dbReference>
<sequence length="308" mass="32515">MSYPPRPDAALVADGVSKRYRRRGPDVLDGCTFHVPAGVVCALVGPNGAGKSTLLELAAGVQRTDRGSLEAFGGQVWAGHPRVAHLAQHRPLFHRFTVAETLRLGARLNVGNWDAELATRVVDRGRFHKDDRIGDLSGGERTRIALALALGKRADLLLLDEPMADLDVLARQELMGLLMAHVADTGTTVVMSSHIISELADACDHLLLLDEGTTRLCGGIDELVAAHAVVTLPGGADRLAGHTVVEARPAGRGTSALIRTAGAPGDDWEVRPPSLEELVLAHLAAPGVPGLAFPPTPPSRLHVKETAA</sequence>
<protein>
    <submittedName>
        <fullName evidence="5">ABC transporter ATP-binding protein</fullName>
    </submittedName>
</protein>
<evidence type="ECO:0000256" key="2">
    <source>
        <dbReference type="ARBA" id="ARBA00022741"/>
    </source>
</evidence>
<comment type="caution">
    <text evidence="5">The sequence shown here is derived from an EMBL/GenBank/DDBJ whole genome shotgun (WGS) entry which is preliminary data.</text>
</comment>
<proteinExistence type="predicted"/>
<dbReference type="PROSITE" id="PS00211">
    <property type="entry name" value="ABC_TRANSPORTER_1"/>
    <property type="match status" value="1"/>
</dbReference>